<sequence>MQQRKVILHIGLHKTGTRYLQRDVFRLLDAERFVFNPRALTLAVRAAVRNPGDRSYAEAARDAVDAWRRSADSRTLIISEPHISGDMYNQHEDCGCNARLMRELFPEAQIIYFVRRQSDWLQSAYRQQLVKGGSIPMEVFLNHYDGRFMSRPDRWTHGGRSVEALSQRFLEIYHAFATQYGAEHVHLFRQEDLRRQSAEVKTALAAVLGVATLPEPPRERLQNRSYSALAIHLFHPRTLRRFAAPTAADCGRPARPFHKALRPLTRLRRVFIQHVFDRLIYRDRDLLQAHDMRGRIDAHYVVENAELARIAERVVQALTSVAASQSTEHVVVTPTEENAHAETADHRRRRTASGRR</sequence>
<proteinExistence type="predicted"/>
<evidence type="ECO:0000313" key="2">
    <source>
        <dbReference type="EMBL" id="MCP1675545.1"/>
    </source>
</evidence>
<reference evidence="2" key="1">
    <citation type="submission" date="2022-03" db="EMBL/GenBank/DDBJ databases">
        <title>Genomic Encyclopedia of Type Strains, Phase III (KMG-III): the genomes of soil and plant-associated and newly described type strains.</title>
        <authorList>
            <person name="Whitman W."/>
        </authorList>
    </citation>
    <scope>NUCLEOTIDE SEQUENCE</scope>
    <source>
        <strain evidence="2">ANL 6-2</strain>
    </source>
</reference>
<evidence type="ECO:0008006" key="4">
    <source>
        <dbReference type="Google" id="ProtNLM"/>
    </source>
</evidence>
<organism evidence="2 3">
    <name type="scientific">Natronocella acetinitrilica</name>
    <dbReference type="NCBI Taxonomy" id="414046"/>
    <lineage>
        <taxon>Bacteria</taxon>
        <taxon>Pseudomonadati</taxon>
        <taxon>Pseudomonadota</taxon>
        <taxon>Gammaproteobacteria</taxon>
        <taxon>Chromatiales</taxon>
        <taxon>Ectothiorhodospiraceae</taxon>
        <taxon>Natronocella</taxon>
    </lineage>
</organism>
<evidence type="ECO:0000256" key="1">
    <source>
        <dbReference type="SAM" id="MobiDB-lite"/>
    </source>
</evidence>
<protein>
    <recommendedName>
        <fullName evidence="4">Sulfotransferase family protein</fullName>
    </recommendedName>
</protein>
<keyword evidence="3" id="KW-1185">Reference proteome</keyword>
<dbReference type="EMBL" id="JALJXV010000006">
    <property type="protein sequence ID" value="MCP1675545.1"/>
    <property type="molecule type" value="Genomic_DNA"/>
</dbReference>
<gene>
    <name evidence="2" type="ORF">J2T57_002695</name>
</gene>
<dbReference type="RefSeq" id="WP_253479083.1">
    <property type="nucleotide sequence ID" value="NZ_JALJXV010000006.1"/>
</dbReference>
<dbReference type="InterPro" id="IPR027417">
    <property type="entry name" value="P-loop_NTPase"/>
</dbReference>
<feature type="region of interest" description="Disordered" evidence="1">
    <location>
        <begin position="326"/>
        <end position="356"/>
    </location>
</feature>
<accession>A0AAE3KBH4</accession>
<evidence type="ECO:0000313" key="3">
    <source>
        <dbReference type="Proteomes" id="UP001205843"/>
    </source>
</evidence>
<comment type="caution">
    <text evidence="2">The sequence shown here is derived from an EMBL/GenBank/DDBJ whole genome shotgun (WGS) entry which is preliminary data.</text>
</comment>
<dbReference type="AlphaFoldDB" id="A0AAE3KBH4"/>
<dbReference type="Gene3D" id="3.40.50.300">
    <property type="entry name" value="P-loop containing nucleotide triphosphate hydrolases"/>
    <property type="match status" value="1"/>
</dbReference>
<name>A0AAE3KBH4_9GAMM</name>
<dbReference type="SUPFAM" id="SSF52540">
    <property type="entry name" value="P-loop containing nucleoside triphosphate hydrolases"/>
    <property type="match status" value="1"/>
</dbReference>
<dbReference type="Proteomes" id="UP001205843">
    <property type="component" value="Unassembled WGS sequence"/>
</dbReference>
<feature type="compositionally biased region" description="Basic residues" evidence="1">
    <location>
        <begin position="346"/>
        <end position="356"/>
    </location>
</feature>